<dbReference type="STRING" id="1423720.FC67_GL002163"/>
<dbReference type="Gene3D" id="2.60.40.1080">
    <property type="match status" value="1"/>
</dbReference>
<proteinExistence type="predicted"/>
<organism evidence="1 2">
    <name type="scientific">Companilactobacillus alimentarius DSM 20249</name>
    <dbReference type="NCBI Taxonomy" id="1423720"/>
    <lineage>
        <taxon>Bacteria</taxon>
        <taxon>Bacillati</taxon>
        <taxon>Bacillota</taxon>
        <taxon>Bacilli</taxon>
        <taxon>Lactobacillales</taxon>
        <taxon>Lactobacillaceae</taxon>
        <taxon>Companilactobacillus</taxon>
    </lineage>
</organism>
<dbReference type="EMBL" id="CP018867">
    <property type="protein sequence ID" value="AUI71358.1"/>
    <property type="molecule type" value="Genomic_DNA"/>
</dbReference>
<protein>
    <submittedName>
        <fullName evidence="1">Uncharacterized protein</fullName>
    </submittedName>
</protein>
<dbReference type="KEGG" id="lali:LA20249_03730"/>
<gene>
    <name evidence="1" type="ORF">LA20249_03730</name>
</gene>
<evidence type="ECO:0000313" key="2">
    <source>
        <dbReference type="Proteomes" id="UP000234653"/>
    </source>
</evidence>
<evidence type="ECO:0000313" key="1">
    <source>
        <dbReference type="EMBL" id="AUI71358.1"/>
    </source>
</evidence>
<keyword evidence="2" id="KW-1185">Reference proteome</keyword>
<dbReference type="AlphaFoldDB" id="A0A2K9HG54"/>
<dbReference type="RefSeq" id="WP_057740235.1">
    <property type="nucleotide sequence ID" value="NZ_CP018867.1"/>
</dbReference>
<reference evidence="1 2" key="1">
    <citation type="submission" date="2016-12" db="EMBL/GenBank/DDBJ databases">
        <title>The whole genome sequencing and assembly of Lactobacillus alimentarius DSM 20249T strain.</title>
        <authorList>
            <person name="Lee Y.-J."/>
            <person name="Yi H."/>
            <person name="Bahn Y.-S."/>
            <person name="Kim J.F."/>
            <person name="Lee D.-W."/>
        </authorList>
    </citation>
    <scope>NUCLEOTIDE SEQUENCE [LARGE SCALE GENOMIC DNA]</scope>
    <source>
        <strain evidence="1 2">DSM 20249</strain>
    </source>
</reference>
<dbReference type="Proteomes" id="UP000234653">
    <property type="component" value="Chromosome"/>
</dbReference>
<accession>A0A2K9HG54</accession>
<dbReference type="OrthoDB" id="2318209at2"/>
<name>A0A2K9HG54_9LACO</name>
<sequence>MRKSNSFKKFLVCIIMFSFFVGRFAIKKSKEVEAAELTAGLIDNRDEVTIVPKHEPTGDVRKFLGIWMTSGYSLQPQANAYTIEGTPITLYTDAGRSFLTTILTFTSWQHYQWYESSDGKKWSSVSDKKGGDKRNLTVTPTEVGVKYYQLRTAWYMLFGPTIFDPQVWSQVATVHALDSDVDVTDLKVTTDDDYIYNLKNDITTTSTYARADIEPKDFTGTVKWSIDKPEIATIDEDTGLIEANTRSISGEVKVTATAINSSNGGIKEASTTLMVGGGLEDQTVYAGETATFKLMGNIGEFEDQEDLAYSIRWFKEDPIDHEQEEIEVGKNSISHTTPVTTLDDDGTEIFAHIEVKTGGKKYEYDTNKAKLNVLSKDGPEISIDDTLTNKTVSDKNDSATMLFDVIGNDNLVYDTKITNNSSGSRLKNATYYLPIRKGTKVNNVLVDGTDSDYQINTDGKSDDIVEISGLNFGINQSHTIEIDIKIGDVNKRETYRSTGYIHGVDDNDTAYQKFSEARTINLITNKLEYSVNDIDYGSIKPIANEKLIYRQEKTNWPNNILDIDDMRRNKTALKLFLSQEAPLKDDQENELQGHLKYINDDSEADLLNSSAIVSETSGGQEMNSLSWRTDKGVLLEMNNKLNKSGSYHAKLNWTFVDSVQ</sequence>